<dbReference type="Gene3D" id="1.20.5.1930">
    <property type="match status" value="1"/>
</dbReference>
<feature type="transmembrane region" description="Helical" evidence="10">
    <location>
        <begin position="115"/>
        <end position="137"/>
    </location>
</feature>
<sequence>MDTFVAAIRRPAIQDAGVALVLLLGTAVLHDADSSVRKGVGLPIDGPWPPQLTYWWLASAICVLTVMARRRWPIAALIVACGATVAHMAVIAGPAPADLAVPITLHAVALRHRRTVSLALLGGAVVAACGWSVYVAFDGRVDGWVFRGSPEPEAELVVRKPNAATLPVPDQQPTLPLGPTDWGGIPILTPVLVAGWAIGSSARSRRAYLDEMTARARDLERERDQQAALAAAAERARITRELHDVIAHGLSVIVMQAQGGTAAFPKHPQDTLAALDTIVETGRASLADLRHVLAASGPSATHPVPGLARLPHLIDQVRASGTPVHLHVDGSPEELPTAVDLAAYRIVQEALTNIMKHTETGARARVNVTYGERDLLVEVVDDGLATLLPDEGGNGLRGMRERVAVLGGTISTGPGERRGFAVRVRLPYTGVPA</sequence>
<evidence type="ECO:0000256" key="5">
    <source>
        <dbReference type="ARBA" id="ARBA00022741"/>
    </source>
</evidence>
<keyword evidence="15" id="KW-1185">Reference proteome</keyword>
<dbReference type="Pfam" id="PF07730">
    <property type="entry name" value="HisKA_3"/>
    <property type="match status" value="1"/>
</dbReference>
<evidence type="ECO:0000259" key="11">
    <source>
        <dbReference type="Pfam" id="PF02518"/>
    </source>
</evidence>
<gene>
    <name evidence="14" type="ORF">HNR40_009091</name>
</gene>
<organism evidence="14 15">
    <name type="scientific">Nonomuraea endophytica</name>
    <dbReference type="NCBI Taxonomy" id="714136"/>
    <lineage>
        <taxon>Bacteria</taxon>
        <taxon>Bacillati</taxon>
        <taxon>Actinomycetota</taxon>
        <taxon>Actinomycetes</taxon>
        <taxon>Streptosporangiales</taxon>
        <taxon>Streptosporangiaceae</taxon>
        <taxon>Nonomuraea</taxon>
    </lineage>
</organism>
<dbReference type="InterPro" id="IPR036890">
    <property type="entry name" value="HATPase_C_sf"/>
</dbReference>
<evidence type="ECO:0000256" key="7">
    <source>
        <dbReference type="ARBA" id="ARBA00022840"/>
    </source>
</evidence>
<dbReference type="SUPFAM" id="SSF55874">
    <property type="entry name" value="ATPase domain of HSP90 chaperone/DNA topoisomerase II/histidine kinase"/>
    <property type="match status" value="1"/>
</dbReference>
<dbReference type="Pfam" id="PF02518">
    <property type="entry name" value="HATPase_c"/>
    <property type="match status" value="1"/>
</dbReference>
<protein>
    <recommendedName>
        <fullName evidence="2">histidine kinase</fullName>
        <ecNumber evidence="2">2.7.13.3</ecNumber>
    </recommendedName>
</protein>
<keyword evidence="7" id="KW-0067">ATP-binding</keyword>
<reference evidence="14 15" key="1">
    <citation type="submission" date="2020-08" db="EMBL/GenBank/DDBJ databases">
        <title>Genomic Encyclopedia of Type Strains, Phase IV (KMG-IV): sequencing the most valuable type-strain genomes for metagenomic binning, comparative biology and taxonomic classification.</title>
        <authorList>
            <person name="Goeker M."/>
        </authorList>
    </citation>
    <scope>NUCLEOTIDE SEQUENCE [LARGE SCALE GENOMIC DNA]</scope>
    <source>
        <strain evidence="14 15">DSM 45385</strain>
    </source>
</reference>
<dbReference type="AlphaFoldDB" id="A0A7W8AEG4"/>
<dbReference type="Pfam" id="PF23539">
    <property type="entry name" value="DUF7134"/>
    <property type="match status" value="1"/>
</dbReference>
<dbReference type="CDD" id="cd16917">
    <property type="entry name" value="HATPase_UhpB-NarQ-NarX-like"/>
    <property type="match status" value="1"/>
</dbReference>
<evidence type="ECO:0000256" key="9">
    <source>
        <dbReference type="SAM" id="Coils"/>
    </source>
</evidence>
<dbReference type="GO" id="GO:0005524">
    <property type="term" value="F:ATP binding"/>
    <property type="evidence" value="ECO:0007669"/>
    <property type="project" value="UniProtKB-KW"/>
</dbReference>
<accession>A0A7W8AEG4</accession>
<name>A0A7W8AEG4_9ACTN</name>
<feature type="coiled-coil region" evidence="9">
    <location>
        <begin position="209"/>
        <end position="236"/>
    </location>
</feature>
<keyword evidence="4" id="KW-0808">Transferase</keyword>
<dbReference type="GO" id="GO:0000155">
    <property type="term" value="F:phosphorelay sensor kinase activity"/>
    <property type="evidence" value="ECO:0007669"/>
    <property type="project" value="InterPro"/>
</dbReference>
<dbReference type="PANTHER" id="PTHR24421">
    <property type="entry name" value="NITRATE/NITRITE SENSOR PROTEIN NARX-RELATED"/>
    <property type="match status" value="1"/>
</dbReference>
<dbReference type="InterPro" id="IPR011712">
    <property type="entry name" value="Sig_transdc_His_kin_sub3_dim/P"/>
</dbReference>
<dbReference type="Gene3D" id="3.30.565.10">
    <property type="entry name" value="Histidine kinase-like ATPase, C-terminal domain"/>
    <property type="match status" value="1"/>
</dbReference>
<evidence type="ECO:0000256" key="8">
    <source>
        <dbReference type="ARBA" id="ARBA00023012"/>
    </source>
</evidence>
<evidence type="ECO:0000313" key="14">
    <source>
        <dbReference type="EMBL" id="MBB5083586.1"/>
    </source>
</evidence>
<dbReference type="PANTHER" id="PTHR24421:SF10">
    <property type="entry name" value="NITRATE_NITRITE SENSOR PROTEIN NARQ"/>
    <property type="match status" value="1"/>
</dbReference>
<feature type="domain" description="Signal transduction histidine kinase subgroup 3 dimerisation and phosphoacceptor" evidence="12">
    <location>
        <begin position="234"/>
        <end position="295"/>
    </location>
</feature>
<dbReference type="EMBL" id="JACHIN010000018">
    <property type="protein sequence ID" value="MBB5083586.1"/>
    <property type="molecule type" value="Genomic_DNA"/>
</dbReference>
<evidence type="ECO:0000259" key="12">
    <source>
        <dbReference type="Pfam" id="PF07730"/>
    </source>
</evidence>
<evidence type="ECO:0000256" key="4">
    <source>
        <dbReference type="ARBA" id="ARBA00022679"/>
    </source>
</evidence>
<keyword evidence="10" id="KW-1133">Transmembrane helix</keyword>
<keyword evidence="8" id="KW-0902">Two-component regulatory system</keyword>
<keyword evidence="6 14" id="KW-0418">Kinase</keyword>
<dbReference type="InterPro" id="IPR055558">
    <property type="entry name" value="DUF7134"/>
</dbReference>
<comment type="catalytic activity">
    <reaction evidence="1">
        <text>ATP + protein L-histidine = ADP + protein N-phospho-L-histidine.</text>
        <dbReference type="EC" id="2.7.13.3"/>
    </reaction>
</comment>
<dbReference type="GO" id="GO:0046983">
    <property type="term" value="F:protein dimerization activity"/>
    <property type="evidence" value="ECO:0007669"/>
    <property type="project" value="InterPro"/>
</dbReference>
<dbReference type="Proteomes" id="UP000568380">
    <property type="component" value="Unassembled WGS sequence"/>
</dbReference>
<dbReference type="RefSeq" id="WP_184972838.1">
    <property type="nucleotide sequence ID" value="NZ_JACHIN010000018.1"/>
</dbReference>
<keyword evidence="10" id="KW-0812">Transmembrane</keyword>
<evidence type="ECO:0000256" key="1">
    <source>
        <dbReference type="ARBA" id="ARBA00000085"/>
    </source>
</evidence>
<comment type="caution">
    <text evidence="14">The sequence shown here is derived from an EMBL/GenBank/DDBJ whole genome shotgun (WGS) entry which is preliminary data.</text>
</comment>
<evidence type="ECO:0000256" key="2">
    <source>
        <dbReference type="ARBA" id="ARBA00012438"/>
    </source>
</evidence>
<evidence type="ECO:0000313" key="15">
    <source>
        <dbReference type="Proteomes" id="UP000568380"/>
    </source>
</evidence>
<feature type="transmembrane region" description="Helical" evidence="10">
    <location>
        <begin position="75"/>
        <end position="95"/>
    </location>
</feature>
<dbReference type="InterPro" id="IPR003594">
    <property type="entry name" value="HATPase_dom"/>
</dbReference>
<dbReference type="GO" id="GO:0016020">
    <property type="term" value="C:membrane"/>
    <property type="evidence" value="ECO:0007669"/>
    <property type="project" value="InterPro"/>
</dbReference>
<keyword evidence="10" id="KW-0472">Membrane</keyword>
<dbReference type="EC" id="2.7.13.3" evidence="2"/>
<feature type="domain" description="Histidine kinase/HSP90-like ATPase" evidence="11">
    <location>
        <begin position="342"/>
        <end position="428"/>
    </location>
</feature>
<proteinExistence type="predicted"/>
<evidence type="ECO:0000256" key="3">
    <source>
        <dbReference type="ARBA" id="ARBA00022553"/>
    </source>
</evidence>
<keyword evidence="5" id="KW-0547">Nucleotide-binding</keyword>
<feature type="domain" description="DUF7134" evidence="13">
    <location>
        <begin position="9"/>
        <end position="130"/>
    </location>
</feature>
<evidence type="ECO:0000259" key="13">
    <source>
        <dbReference type="Pfam" id="PF23539"/>
    </source>
</evidence>
<evidence type="ECO:0000256" key="10">
    <source>
        <dbReference type="SAM" id="Phobius"/>
    </source>
</evidence>
<keyword evidence="9" id="KW-0175">Coiled coil</keyword>
<evidence type="ECO:0000256" key="6">
    <source>
        <dbReference type="ARBA" id="ARBA00022777"/>
    </source>
</evidence>
<dbReference type="InterPro" id="IPR050482">
    <property type="entry name" value="Sensor_HK_TwoCompSys"/>
</dbReference>
<keyword evidence="3" id="KW-0597">Phosphoprotein</keyword>